<name>A0AAN7NJF6_MYCAM</name>
<gene>
    <name evidence="1" type="ORF">QYF61_009570</name>
</gene>
<dbReference type="AlphaFoldDB" id="A0AAN7NJF6"/>
<evidence type="ECO:0000313" key="2">
    <source>
        <dbReference type="Proteomes" id="UP001333110"/>
    </source>
</evidence>
<dbReference type="EMBL" id="JAUNZN010000002">
    <property type="protein sequence ID" value="KAK4826497.1"/>
    <property type="molecule type" value="Genomic_DNA"/>
</dbReference>
<evidence type="ECO:0000313" key="1">
    <source>
        <dbReference type="EMBL" id="KAK4826497.1"/>
    </source>
</evidence>
<comment type="caution">
    <text evidence="1">The sequence shown here is derived from an EMBL/GenBank/DDBJ whole genome shotgun (WGS) entry which is preliminary data.</text>
</comment>
<protein>
    <submittedName>
        <fullName evidence="1">Uncharacterized protein</fullName>
    </submittedName>
</protein>
<reference evidence="1 2" key="1">
    <citation type="journal article" date="2023" name="J. Hered.">
        <title>Chromosome-level genome of the wood stork (Mycteria americana) provides insight into avian chromosome evolution.</title>
        <authorList>
            <person name="Flamio R. Jr."/>
            <person name="Ramstad K.M."/>
        </authorList>
    </citation>
    <scope>NUCLEOTIDE SEQUENCE [LARGE SCALE GENOMIC DNA]</scope>
    <source>
        <strain evidence="1">JAX WOST 10</strain>
    </source>
</reference>
<sequence>MGSHPKRAGCRSLSSAIRPWQKVGPLLKAVKVPLDGIPSLKCINVTTQLGVICKLAEGALNPTAYAIDEDIDPSIKPIHLQFRDKNVVGDRIKGFTEVQGLVACVLKASPDMVKEGIQHLGWCNPGCTFRLGDKRLECPLQKGFCGFWLTEGYKNIRMCPKQSNKDGERTRGHEEWLRIQGLLSLEKRRLKGDLIAVCDFLMRGSGEGSADLFSLLSGDRMRGNGSKLHQGKFRLDIREKFFTERVVTHWNKCPREVVMAPSLLVFEKHLDKALRDMI</sequence>
<organism evidence="1 2">
    <name type="scientific">Mycteria americana</name>
    <name type="common">Wood stork</name>
    <dbReference type="NCBI Taxonomy" id="33587"/>
    <lineage>
        <taxon>Eukaryota</taxon>
        <taxon>Metazoa</taxon>
        <taxon>Chordata</taxon>
        <taxon>Craniata</taxon>
        <taxon>Vertebrata</taxon>
        <taxon>Euteleostomi</taxon>
        <taxon>Archelosauria</taxon>
        <taxon>Archosauria</taxon>
        <taxon>Dinosauria</taxon>
        <taxon>Saurischia</taxon>
        <taxon>Theropoda</taxon>
        <taxon>Coelurosauria</taxon>
        <taxon>Aves</taxon>
        <taxon>Neognathae</taxon>
        <taxon>Neoaves</taxon>
        <taxon>Aequornithes</taxon>
        <taxon>Ciconiiformes</taxon>
        <taxon>Ciconiidae</taxon>
        <taxon>Mycteria</taxon>
    </lineage>
</organism>
<proteinExistence type="predicted"/>
<keyword evidence="2" id="KW-1185">Reference proteome</keyword>
<dbReference type="Proteomes" id="UP001333110">
    <property type="component" value="Unassembled WGS sequence"/>
</dbReference>
<accession>A0AAN7NJF6</accession>